<dbReference type="Pfam" id="PF13953">
    <property type="entry name" value="PapC_C"/>
    <property type="match status" value="1"/>
</dbReference>
<dbReference type="PANTHER" id="PTHR30451">
    <property type="entry name" value="OUTER MEMBRANE USHER PROTEIN"/>
    <property type="match status" value="1"/>
</dbReference>
<dbReference type="InterPro" id="IPR042186">
    <property type="entry name" value="FimD_plug_dom"/>
</dbReference>
<dbReference type="RefSeq" id="WP_370564802.1">
    <property type="nucleotide sequence ID" value="NZ_JBFWIB010000010.1"/>
</dbReference>
<reference evidence="2 3" key="1">
    <citation type="submission" date="2024-07" db="EMBL/GenBank/DDBJ databases">
        <title>Luteimonas salilacus sp. nov., isolated from the shore soil of Salt Lake in Tibet of China.</title>
        <authorList>
            <person name="Zhang X."/>
            <person name="Li A."/>
        </authorList>
    </citation>
    <scope>NUCLEOTIDE SEQUENCE [LARGE SCALE GENOMIC DNA]</scope>
    <source>
        <strain evidence="2 3">B3-2-R+30</strain>
    </source>
</reference>
<evidence type="ECO:0000313" key="2">
    <source>
        <dbReference type="EMBL" id="MEZ0476011.1"/>
    </source>
</evidence>
<evidence type="ECO:0000259" key="1">
    <source>
        <dbReference type="Pfam" id="PF13953"/>
    </source>
</evidence>
<dbReference type="Pfam" id="PF00577">
    <property type="entry name" value="Usher"/>
    <property type="match status" value="1"/>
</dbReference>
<proteinExistence type="predicted"/>
<dbReference type="Gene3D" id="2.60.40.2610">
    <property type="entry name" value="Outer membrane usher protein FimD, plug domain"/>
    <property type="match status" value="1"/>
</dbReference>
<evidence type="ECO:0000313" key="3">
    <source>
        <dbReference type="Proteomes" id="UP001566331"/>
    </source>
</evidence>
<comment type="caution">
    <text evidence="2">The sequence shown here is derived from an EMBL/GenBank/DDBJ whole genome shotgun (WGS) entry which is preliminary data.</text>
</comment>
<gene>
    <name evidence="2" type="ORF">AB6713_15535</name>
</gene>
<dbReference type="InterPro" id="IPR043142">
    <property type="entry name" value="PapC-like_C_sf"/>
</dbReference>
<dbReference type="Proteomes" id="UP001566331">
    <property type="component" value="Unassembled WGS sequence"/>
</dbReference>
<feature type="domain" description="PapC-like C-terminal" evidence="1">
    <location>
        <begin position="703"/>
        <end position="765"/>
    </location>
</feature>
<sequence>MLLLAATAPVVQARTGTAELPVTGNQAATPDRAVTRLYLEVILNQTRQPQLLAFEQRDGRLYAEVAALRSIGFRLPAHADGELVALDGIPGTRVRYDAARQRVAIDAPLSQLALGTTVLGGGDAPAPVAAETAPGALLNYDLYATDSGAGSSLTATSELRLFGIGRGVLSNTAVARGYRSDGGGRGWRGDSVRLDTHWQLSFPESAVALTLGDAFTGFLDRTRPVRIGGLQVGRNYGLQPYRITTPLPAFLGEASVPSDVELYVNGVRQYSGDVPPGPFQLTTVPGVTGAGNAHMVVTDAFGQVRTLDFPFYATQRLLARGLSDWSASLGAVREDYGLRSFSYGGDPIASGTFRYGASDRFTLDAHAETAAGLVNAGVGGTWLLGMAGVFNASHARSAHDGARGSQSALGYGWNNRRFNVSLDSRRTRGDYRDIASLYGSLPPSRSERALAGITSAALGNFSLSYVRLDYPDPDLQPSRYAGLFWSRSFAGGWSANLSVNRNLDDSDDRSLYLGVIVPLGSDRQLGLSWQRDRDRDNAVIDLARPVPGDGGFGWRLQGRAGDDDDGGGLAEAGWLGDYGRLGAGVVRQGDSRHVYAQASGSLVRMGGSTFASRSVYDAFAVVSTDGFAGVPVKLENRVIGHTDEHGMLLVTRLNAWQRNKLSIDPMDLPPDVRIAEVDRLATPSDRAGTRVRFEVRPVRAAVLVLHDADGRPLPLGSRVQLVDGAASEAIVGYDGETYLEQLRPRNRIRVELPGRACEATFDYPEAAAATIPRIGPLLCVEPSL</sequence>
<name>A0ABV4HTC4_9GAMM</name>
<dbReference type="InterPro" id="IPR025949">
    <property type="entry name" value="PapC-like_C"/>
</dbReference>
<dbReference type="Gene3D" id="2.60.40.2070">
    <property type="match status" value="1"/>
</dbReference>
<dbReference type="PANTHER" id="PTHR30451:SF5">
    <property type="entry name" value="SLR0019 PROTEIN"/>
    <property type="match status" value="1"/>
</dbReference>
<protein>
    <submittedName>
        <fullName evidence="2">Fimbria/pilus outer membrane usher protein</fullName>
    </submittedName>
</protein>
<keyword evidence="3" id="KW-1185">Reference proteome</keyword>
<dbReference type="EMBL" id="JBFWIC010000025">
    <property type="protein sequence ID" value="MEZ0476011.1"/>
    <property type="molecule type" value="Genomic_DNA"/>
</dbReference>
<organism evidence="2 3">
    <name type="scientific">Luteimonas salinilitoris</name>
    <dbReference type="NCBI Taxonomy" id="3237697"/>
    <lineage>
        <taxon>Bacteria</taxon>
        <taxon>Pseudomonadati</taxon>
        <taxon>Pseudomonadota</taxon>
        <taxon>Gammaproteobacteria</taxon>
        <taxon>Lysobacterales</taxon>
        <taxon>Lysobacteraceae</taxon>
        <taxon>Luteimonas</taxon>
    </lineage>
</organism>
<accession>A0ABV4HTC4</accession>
<dbReference type="InterPro" id="IPR000015">
    <property type="entry name" value="Fimb_usher"/>
</dbReference>
<dbReference type="Gene3D" id="2.60.40.3110">
    <property type="match status" value="1"/>
</dbReference>